<evidence type="ECO:0000313" key="1">
    <source>
        <dbReference type="EMBL" id="GME24159.1"/>
    </source>
</evidence>
<name>A0ACB5RUI0_9PEZI</name>
<sequence length="299" mass="32559">MAQHHSTSAPAPRKVRSLIPADSWDSHMHVTSPDYPLAAAAAYTPSAHTLEDAMAFEHSYNIPNIVLVQPSIYGTDNACTLDALRALGPHHGRAVVALDPSAPPPAATLRAWHDAGVRGVRLNLKSVGRLPSAAALRAELLAHAAAIRPLGSWALQVYLGLDAVPLLEPVVPELGVRLVVDHLGHPALPEGGEVEPRRLEGWASLLRLVEGGSTWVKVSGAYRIEGEGRLEWVGAMARELLAVREGRRVVFATDWPHTRFEGVDVEPFVEKCVEWCDGDAEKVDRLFRANAEELWDVKR</sequence>
<protein>
    <submittedName>
        <fullName evidence="1">Amidohydrolase 2</fullName>
    </submittedName>
</protein>
<dbReference type="EMBL" id="BSXG01000011">
    <property type="protein sequence ID" value="GME24159.1"/>
    <property type="molecule type" value="Genomic_DNA"/>
</dbReference>
<accession>A0ACB5RUI0</accession>
<dbReference type="Proteomes" id="UP001165186">
    <property type="component" value="Unassembled WGS sequence"/>
</dbReference>
<organism evidence="1 2">
    <name type="scientific">Neofusicoccum parvum</name>
    <dbReference type="NCBI Taxonomy" id="310453"/>
    <lineage>
        <taxon>Eukaryota</taxon>
        <taxon>Fungi</taxon>
        <taxon>Dikarya</taxon>
        <taxon>Ascomycota</taxon>
        <taxon>Pezizomycotina</taxon>
        <taxon>Dothideomycetes</taxon>
        <taxon>Dothideomycetes incertae sedis</taxon>
        <taxon>Botryosphaeriales</taxon>
        <taxon>Botryosphaeriaceae</taxon>
        <taxon>Neofusicoccum</taxon>
    </lineage>
</organism>
<proteinExistence type="predicted"/>
<keyword evidence="2" id="KW-1185">Reference proteome</keyword>
<gene>
    <name evidence="1" type="primary">g4828</name>
    <name evidence="1" type="ORF">NpPPO83_00004828</name>
</gene>
<evidence type="ECO:0000313" key="2">
    <source>
        <dbReference type="Proteomes" id="UP001165186"/>
    </source>
</evidence>
<comment type="caution">
    <text evidence="1">The sequence shown here is derived from an EMBL/GenBank/DDBJ whole genome shotgun (WGS) entry which is preliminary data.</text>
</comment>
<reference evidence="1" key="1">
    <citation type="submission" date="2024-09" db="EMBL/GenBank/DDBJ databases">
        <title>Draft Genome Sequences of Neofusicoccum parvum.</title>
        <authorList>
            <person name="Ashida A."/>
            <person name="Camagna M."/>
            <person name="Tanaka A."/>
            <person name="Takemoto D."/>
        </authorList>
    </citation>
    <scope>NUCLEOTIDE SEQUENCE</scope>
    <source>
        <strain evidence="1">PPO83</strain>
    </source>
</reference>